<dbReference type="GO" id="GO:0051287">
    <property type="term" value="F:NAD binding"/>
    <property type="evidence" value="ECO:0007669"/>
    <property type="project" value="InterPro"/>
</dbReference>
<dbReference type="Gene3D" id="3.40.50.720">
    <property type="entry name" value="NAD(P)-binding Rossmann-like Domain"/>
    <property type="match status" value="2"/>
</dbReference>
<sequence length="322" mass="34996">MKIAILDDYQDAVKNLACFDSLRGHEVKVLTQSYSDPQQLAAKLQGVEGLVLIRERTEISEALLRLLPSLRVISQTGKVSAHIDVALCERYGVRVLEGVGSPVAPAELCWALIMAASRYIPQYYSALQNGQWQQNGGLGLGRSLNGRTLGIWGYGKIGQRIAGFGRAFGMQVQIWGSEASRQQAQDDGYLAAQTRSAFFATSDVLSLHLRLNDVTRSIVTAEDLAQMKSDSLFVNISRAELVEPGALYQELLANPSKQAALDVYEQEPTDSANQPLLSLANVTALPHLGYVEQNSYQLYFKAALDNLLAFIAGESGGDSISG</sequence>
<keyword evidence="2 4" id="KW-0560">Oxidoreductase</keyword>
<dbReference type="CDD" id="cd12169">
    <property type="entry name" value="PGDH_like_1"/>
    <property type="match status" value="1"/>
</dbReference>
<evidence type="ECO:0000313" key="7">
    <source>
        <dbReference type="EMBL" id="SDH90935.1"/>
    </source>
</evidence>
<organism evidence="7 8">
    <name type="scientific">Vibrio xiamenensis</name>
    <dbReference type="NCBI Taxonomy" id="861298"/>
    <lineage>
        <taxon>Bacteria</taxon>
        <taxon>Pseudomonadati</taxon>
        <taxon>Pseudomonadota</taxon>
        <taxon>Gammaproteobacteria</taxon>
        <taxon>Vibrionales</taxon>
        <taxon>Vibrionaceae</taxon>
        <taxon>Vibrio</taxon>
    </lineage>
</organism>
<keyword evidence="3" id="KW-0520">NAD</keyword>
<dbReference type="InterPro" id="IPR050857">
    <property type="entry name" value="D-2-hydroxyacid_DH"/>
</dbReference>
<dbReference type="GO" id="GO:0016616">
    <property type="term" value="F:oxidoreductase activity, acting on the CH-OH group of donors, NAD or NADP as acceptor"/>
    <property type="evidence" value="ECO:0007669"/>
    <property type="project" value="InterPro"/>
</dbReference>
<dbReference type="SUPFAM" id="SSF52283">
    <property type="entry name" value="Formate/glycerate dehydrogenase catalytic domain-like"/>
    <property type="match status" value="1"/>
</dbReference>
<dbReference type="OrthoDB" id="9805416at2"/>
<feature type="domain" description="D-isomer specific 2-hydroxyacid dehydrogenase catalytic" evidence="5">
    <location>
        <begin position="10"/>
        <end position="315"/>
    </location>
</feature>
<dbReference type="SUPFAM" id="SSF51735">
    <property type="entry name" value="NAD(P)-binding Rossmann-fold domains"/>
    <property type="match status" value="1"/>
</dbReference>
<gene>
    <name evidence="7" type="ORF">SAMN04488136_13544</name>
</gene>
<evidence type="ECO:0000259" key="5">
    <source>
        <dbReference type="Pfam" id="PF00389"/>
    </source>
</evidence>
<protein>
    <submittedName>
        <fullName evidence="7">D-3-phosphoglycerate dehydrogenase</fullName>
    </submittedName>
</protein>
<dbReference type="InterPro" id="IPR006140">
    <property type="entry name" value="D-isomer_DH_NAD-bd"/>
</dbReference>
<dbReference type="PANTHER" id="PTHR42789:SF1">
    <property type="entry name" value="D-ISOMER SPECIFIC 2-HYDROXYACID DEHYDROGENASE FAMILY PROTEIN (AFU_ORTHOLOGUE AFUA_6G10090)"/>
    <property type="match status" value="1"/>
</dbReference>
<accession>A0A1G8G967</accession>
<proteinExistence type="inferred from homology"/>
<reference evidence="7 8" key="1">
    <citation type="submission" date="2016-10" db="EMBL/GenBank/DDBJ databases">
        <authorList>
            <person name="de Groot N.N."/>
        </authorList>
    </citation>
    <scope>NUCLEOTIDE SEQUENCE [LARGE SCALE GENOMIC DNA]</scope>
    <source>
        <strain evidence="7 8">CGMCC 1.10228</strain>
    </source>
</reference>
<dbReference type="STRING" id="861298.SAMN04488136_13544"/>
<evidence type="ECO:0000256" key="2">
    <source>
        <dbReference type="ARBA" id="ARBA00023002"/>
    </source>
</evidence>
<dbReference type="PANTHER" id="PTHR42789">
    <property type="entry name" value="D-ISOMER SPECIFIC 2-HYDROXYACID DEHYDROGENASE FAMILY PROTEIN (AFU_ORTHOLOGUE AFUA_6G10090)"/>
    <property type="match status" value="1"/>
</dbReference>
<dbReference type="Pfam" id="PF02826">
    <property type="entry name" value="2-Hacid_dh_C"/>
    <property type="match status" value="1"/>
</dbReference>
<dbReference type="AlphaFoldDB" id="A0A1G8G967"/>
<dbReference type="EMBL" id="FNDD01000035">
    <property type="protein sequence ID" value="SDH90935.1"/>
    <property type="molecule type" value="Genomic_DNA"/>
</dbReference>
<comment type="similarity">
    <text evidence="1 4">Belongs to the D-isomer specific 2-hydroxyacid dehydrogenase family.</text>
</comment>
<evidence type="ECO:0000256" key="4">
    <source>
        <dbReference type="RuleBase" id="RU003719"/>
    </source>
</evidence>
<dbReference type="Pfam" id="PF00389">
    <property type="entry name" value="2-Hacid_dh"/>
    <property type="match status" value="1"/>
</dbReference>
<name>A0A1G8G967_9VIBR</name>
<dbReference type="InterPro" id="IPR006139">
    <property type="entry name" value="D-isomer_2_OHA_DH_cat_dom"/>
</dbReference>
<evidence type="ECO:0000313" key="8">
    <source>
        <dbReference type="Proteomes" id="UP000198854"/>
    </source>
</evidence>
<dbReference type="Proteomes" id="UP000198854">
    <property type="component" value="Unassembled WGS sequence"/>
</dbReference>
<evidence type="ECO:0000259" key="6">
    <source>
        <dbReference type="Pfam" id="PF02826"/>
    </source>
</evidence>
<evidence type="ECO:0000256" key="3">
    <source>
        <dbReference type="ARBA" id="ARBA00023027"/>
    </source>
</evidence>
<dbReference type="InterPro" id="IPR036291">
    <property type="entry name" value="NAD(P)-bd_dom_sf"/>
</dbReference>
<dbReference type="RefSeq" id="WP_093278827.1">
    <property type="nucleotide sequence ID" value="NZ_FNDD01000035.1"/>
</dbReference>
<feature type="domain" description="D-isomer specific 2-hydroxyacid dehydrogenase NAD-binding" evidence="6">
    <location>
        <begin position="111"/>
        <end position="289"/>
    </location>
</feature>
<keyword evidence="8" id="KW-1185">Reference proteome</keyword>
<evidence type="ECO:0000256" key="1">
    <source>
        <dbReference type="ARBA" id="ARBA00005854"/>
    </source>
</evidence>